<keyword evidence="3" id="KW-1185">Reference proteome</keyword>
<evidence type="ECO:0000256" key="1">
    <source>
        <dbReference type="SAM" id="Phobius"/>
    </source>
</evidence>
<protein>
    <submittedName>
        <fullName evidence="2">Uncharacterized protein</fullName>
    </submittedName>
</protein>
<name>A0ABV4A4P9_9ENTR</name>
<evidence type="ECO:0000313" key="2">
    <source>
        <dbReference type="EMBL" id="MEX9252407.1"/>
    </source>
</evidence>
<feature type="transmembrane region" description="Helical" evidence="1">
    <location>
        <begin position="6"/>
        <end position="24"/>
    </location>
</feature>
<evidence type="ECO:0000313" key="3">
    <source>
        <dbReference type="Proteomes" id="UP001561463"/>
    </source>
</evidence>
<accession>A0ABV4A4P9</accession>
<keyword evidence="1" id="KW-0472">Membrane</keyword>
<keyword evidence="1" id="KW-1133">Transmembrane helix</keyword>
<organism evidence="2 3">
    <name type="scientific">Pseudenterobacter timonensis</name>
    <dbReference type="NCBI Taxonomy" id="1755099"/>
    <lineage>
        <taxon>Bacteria</taxon>
        <taxon>Pseudomonadati</taxon>
        <taxon>Pseudomonadota</taxon>
        <taxon>Gammaproteobacteria</taxon>
        <taxon>Enterobacterales</taxon>
        <taxon>Enterobacteriaceae</taxon>
        <taxon>Pseudenterobacter</taxon>
    </lineage>
</organism>
<proteinExistence type="predicted"/>
<reference evidence="2 3" key="1">
    <citation type="submission" date="2024-03" db="EMBL/GenBank/DDBJ databases">
        <title>Role of Flies in the Dissemination of Carbapenem-Resistant Enterobacteriaceae (CRE): An Epidemiological and Genomic Study in China.</title>
        <authorList>
            <person name="Chen K."/>
            <person name="Zhang R."/>
            <person name="Chen S."/>
        </authorList>
    </citation>
    <scope>NUCLEOTIDE SEQUENCE [LARGE SCALE GENOMIC DNA]</scope>
    <source>
        <strain evidence="3">fly-313</strain>
    </source>
</reference>
<keyword evidence="1" id="KW-0812">Transmembrane</keyword>
<comment type="caution">
    <text evidence="2">The sequence shown here is derived from an EMBL/GenBank/DDBJ whole genome shotgun (WGS) entry which is preliminary data.</text>
</comment>
<gene>
    <name evidence="2" type="ORF">AB7Z85_07790</name>
</gene>
<dbReference type="EMBL" id="JBFZPZ010000004">
    <property type="protein sequence ID" value="MEX9252407.1"/>
    <property type="molecule type" value="Genomic_DNA"/>
</dbReference>
<dbReference type="Proteomes" id="UP001561463">
    <property type="component" value="Unassembled WGS sequence"/>
</dbReference>
<dbReference type="RefSeq" id="WP_369497372.1">
    <property type="nucleotide sequence ID" value="NZ_JBFZPZ010000004.1"/>
</dbReference>
<sequence>MVIDLSVILVLLLGIIGWLLYRLAMVEDKMLAMEIRHLNDVVTARKEGYLSCMNLHAQVEESLKAKTLK</sequence>